<name>A0ACB7I634_MANES</name>
<dbReference type="Proteomes" id="UP000091857">
    <property type="component" value="Chromosome 2"/>
</dbReference>
<evidence type="ECO:0000313" key="2">
    <source>
        <dbReference type="Proteomes" id="UP000091857"/>
    </source>
</evidence>
<reference evidence="2" key="1">
    <citation type="journal article" date="2016" name="Nat. Biotechnol.">
        <title>Sequencing wild and cultivated cassava and related species reveals extensive interspecific hybridization and genetic diversity.</title>
        <authorList>
            <person name="Bredeson J.V."/>
            <person name="Lyons J.B."/>
            <person name="Prochnik S.E."/>
            <person name="Wu G.A."/>
            <person name="Ha C.M."/>
            <person name="Edsinger-Gonzales E."/>
            <person name="Grimwood J."/>
            <person name="Schmutz J."/>
            <person name="Rabbi I.Y."/>
            <person name="Egesi C."/>
            <person name="Nauluvula P."/>
            <person name="Lebot V."/>
            <person name="Ndunguru J."/>
            <person name="Mkamilo G."/>
            <person name="Bart R.S."/>
            <person name="Setter T.L."/>
            <person name="Gleadow R.M."/>
            <person name="Kulakow P."/>
            <person name="Ferguson M.E."/>
            <person name="Rounsley S."/>
            <person name="Rokhsar D.S."/>
        </authorList>
    </citation>
    <scope>NUCLEOTIDE SEQUENCE [LARGE SCALE GENOMIC DNA]</scope>
    <source>
        <strain evidence="2">cv. AM560-2</strain>
    </source>
</reference>
<protein>
    <submittedName>
        <fullName evidence="1">Uncharacterized protein</fullName>
    </submittedName>
</protein>
<proteinExistence type="predicted"/>
<keyword evidence="2" id="KW-1185">Reference proteome</keyword>
<accession>A0ACB7I634</accession>
<comment type="caution">
    <text evidence="1">The sequence shown here is derived from an EMBL/GenBank/DDBJ whole genome shotgun (WGS) entry which is preliminary data.</text>
</comment>
<evidence type="ECO:0000313" key="1">
    <source>
        <dbReference type="EMBL" id="KAG8659328.1"/>
    </source>
</evidence>
<dbReference type="EMBL" id="CM004388">
    <property type="protein sequence ID" value="KAG8659328.1"/>
    <property type="molecule type" value="Genomic_DNA"/>
</dbReference>
<organism evidence="1 2">
    <name type="scientific">Manihot esculenta</name>
    <name type="common">Cassava</name>
    <name type="synonym">Jatropha manihot</name>
    <dbReference type="NCBI Taxonomy" id="3983"/>
    <lineage>
        <taxon>Eukaryota</taxon>
        <taxon>Viridiplantae</taxon>
        <taxon>Streptophyta</taxon>
        <taxon>Embryophyta</taxon>
        <taxon>Tracheophyta</taxon>
        <taxon>Spermatophyta</taxon>
        <taxon>Magnoliopsida</taxon>
        <taxon>eudicotyledons</taxon>
        <taxon>Gunneridae</taxon>
        <taxon>Pentapetalae</taxon>
        <taxon>rosids</taxon>
        <taxon>fabids</taxon>
        <taxon>Malpighiales</taxon>
        <taxon>Euphorbiaceae</taxon>
        <taxon>Crotonoideae</taxon>
        <taxon>Manihoteae</taxon>
        <taxon>Manihot</taxon>
    </lineage>
</organism>
<sequence length="656" mass="74455">MHCISTIKYSVLSESLLLGPIVPSRGLRQVDPISSYLFILCAEGLPRMISAKVNQAPIISHLFFADNSLVTFQVSGREARVVKEIMDGYAEASGQLINYSKSSLCFSRNTPLDQKDLGAYLGLSTRIEINKCKKLNSWKRRCLSRAGKKVMLKTVLQALPTYAMNLFLVPQIICYELRGSSHERGMHWVSSERMAKSKFDGGLGFKKLHESNLSMLGKHAWAIFTRDNSLVARTLEAKYFPFGSFLDSEIESNPNYLWRSLWESKKLIASGSLKRIGNSRSISIWEDPWVPLNLNGKVSTPQQTDCDVFLVSDLIKYGCWKRDLILSIFNQVHTHNILSITLSITGQADNCIWKFEKCGFYSVRSAYRLLIQTTHLSCSVVVLNLVWRACLNAIPCLVNLICRNVQVSEFCHVCSSQSKTIIHALVTCHFARDCWMILNLVDSSPICSHLVIVWALWENRNTVVWKQKMCPPHVMIRRVKSLLQDWEAAKSCRELVVNAPICVQWKKPPIESFKLNVDAALLLYQAMGMCCVLRGWNGEFIAARQQRILGNFDAFTVKAMPFREVLSWLKDDGWSPIIVESDAQLLKLSSFSSLVFYCKSLISDMISIFINFVHKSANCVTHALARTSHSIPGLVETLLSHTIIWHFVPYRYTFLI</sequence>
<gene>
    <name evidence="1" type="ORF">MANES_02G029101v8</name>
</gene>